<dbReference type="HOGENOM" id="CLU_074759_0_0_4"/>
<dbReference type="OrthoDB" id="8682643at2"/>
<protein>
    <submittedName>
        <fullName evidence="2">Uncharacterized protein</fullName>
    </submittedName>
</protein>
<gene>
    <name evidence="2" type="ordered locus">Hsero_2378</name>
</gene>
<dbReference type="eggNOG" id="ENOG5032W44">
    <property type="taxonomic scope" value="Bacteria"/>
</dbReference>
<keyword evidence="3" id="KW-1185">Reference proteome</keyword>
<reference evidence="2 3" key="1">
    <citation type="submission" date="2010-04" db="EMBL/GenBank/DDBJ databases">
        <title>The genome of Herbaspirillum seropedicae SmR1, an endophytic, nitrogen-fixing, plant-growth promoting beta-Proteobacteria.</title>
        <authorList>
            <person name="Pedrosa F.O."/>
            <person name="Monteiro R.A."/>
            <person name="Wassem R."/>
            <person name="Cruz L.M."/>
            <person name="Ayub R.A."/>
            <person name="Colauto N.B."/>
            <person name="Fernandez M.A."/>
            <person name="Fungaro M.H.P."/>
            <person name="Grisard E.C."/>
            <person name="Hungria M."/>
            <person name="Madeira H.M.F."/>
            <person name="Nodari R.O."/>
            <person name="Osaku C.A."/>
            <person name="Petzl-Erler M.L."/>
            <person name="Terenzi H."/>
            <person name="Vieira L.G.E."/>
            <person name="Almeida M.I.M."/>
            <person name="Alves L.R."/>
            <person name="Arantes O.M.N."/>
            <person name="Balsanelli E."/>
            <person name="Barcellos F.G."/>
            <person name="Baura V.A."/>
            <person name="Binde D.R."/>
            <person name="Campo R.J."/>
            <person name="Chubatsu L.S."/>
            <person name="Chueire L.M.O."/>
            <person name="Ciferri R.R."/>
            <person name="Correa L.C."/>
            <person name="da Conceicao Silva J.L."/>
            <person name="Dabul A.N.G."/>
            <person name="Dambros B.P."/>
            <person name="Faoro H."/>
            <person name="Favetti A."/>
            <person name="Friedermann G."/>
            <person name="Furlaneto M.C."/>
            <person name="Gasques L.S."/>
            <person name="Gimenes C.C.T."/>
            <person name="Gioppo N.M.R."/>
            <person name="Glienke-Blanco C."/>
            <person name="Godoy L.P."/>
            <person name="Guerra M.P."/>
            <person name="Karp S."/>
            <person name="Kava-Cordeiro V."/>
            <person name="Margarido V.P."/>
            <person name="Mathioni S.M."/>
            <person name="Menck-Soares M.A."/>
            <person name="Murace N.K."/>
            <person name="Nicolas M.F."/>
            <person name="Oliveira C.E.C."/>
            <person name="Pagnan N.A.B."/>
            <person name="Pamphile J.A."/>
            <person name="Patussi E.V."/>
            <person name="Pereira L.F.P."/>
            <person name="Pereira-Ferrari L."/>
            <person name="Pinto F.G.S."/>
            <person name="Precoma C."/>
            <person name="Prioli A.J."/>
            <person name="Prioli S.M.A.P."/>
            <person name="Raittz R.T."/>
            <person name="Ramos H.J.O."/>
            <person name="Ribeiro E.M.S.F."/>
            <person name="Rigo L.U."/>
            <person name="Rocha C.L.M.S.C."/>
            <person name="Rocha S.N."/>
            <person name="Santos K."/>
            <person name="Satori D."/>
            <person name="Silva A.G."/>
            <person name="Simao R.C.G."/>
            <person name="Soares M.A.M."/>
            <person name="Souza E.M."/>
            <person name="Steffens M.B.R."/>
            <person name="Steindel M."/>
            <person name="Tadra-Sfeir M.Z."/>
            <person name="Takahashi E.K."/>
            <person name="Torres R.A."/>
            <person name="Valle J.S."/>
            <person name="Vernal J.I."/>
            <person name="Vilas-Boas L.A."/>
            <person name="Watanabe M.A.E."/>
            <person name="Weiss V.A."/>
            <person name="Yates M.A."/>
            <person name="Souza E.M."/>
        </authorList>
    </citation>
    <scope>NUCLEOTIDE SEQUENCE [LARGE SCALE GENOMIC DNA]</scope>
    <source>
        <strain evidence="2 3">SmR1</strain>
    </source>
</reference>
<proteinExistence type="predicted"/>
<feature type="signal peptide" evidence="1">
    <location>
        <begin position="1"/>
        <end position="20"/>
    </location>
</feature>
<evidence type="ECO:0000313" key="3">
    <source>
        <dbReference type="Proteomes" id="UP000000329"/>
    </source>
</evidence>
<dbReference type="EMBL" id="CP002039">
    <property type="protein sequence ID" value="ADJ63877.1"/>
    <property type="molecule type" value="Genomic_DNA"/>
</dbReference>
<keyword evidence="1" id="KW-0732">Signal</keyword>
<dbReference type="KEGG" id="hse:Hsero_2378"/>
<organism evidence="2 3">
    <name type="scientific">Herbaspirillum seropedicae (strain SmR1)</name>
    <dbReference type="NCBI Taxonomy" id="757424"/>
    <lineage>
        <taxon>Bacteria</taxon>
        <taxon>Pseudomonadati</taxon>
        <taxon>Pseudomonadota</taxon>
        <taxon>Betaproteobacteria</taxon>
        <taxon>Burkholderiales</taxon>
        <taxon>Oxalobacteraceae</taxon>
        <taxon>Herbaspirillum</taxon>
    </lineage>
</organism>
<name>D8IVD8_HERSS</name>
<evidence type="ECO:0000256" key="1">
    <source>
        <dbReference type="SAM" id="SignalP"/>
    </source>
</evidence>
<dbReference type="AlphaFoldDB" id="D8IVD8"/>
<accession>D8IVD8</accession>
<dbReference type="STRING" id="757424.Hsero_2378"/>
<sequence length="228" mass="22199">MNRIFAVLIWTALMAPSAWADTTATANGGSGGAGGVATGGNAAGGSASGNTSNVSVVVGSGAGGALGSAASATDPASGGAPTTINYGGSYTVRTNPAIAAPSLTSTFSDTCMGSSSFGLSIVGFGATGGTTMVDDACVRRLDSREFRAMGMEDVALALLCQSAANQKAVEATGRSCPGRVTALPSSPGAAPAAEEYSDPIVRRRLGLAPISNDSAKLPVNASVSSLSK</sequence>
<dbReference type="Proteomes" id="UP000000329">
    <property type="component" value="Chromosome"/>
</dbReference>
<feature type="chain" id="PRO_5003115531" evidence="1">
    <location>
        <begin position="21"/>
        <end position="228"/>
    </location>
</feature>
<evidence type="ECO:0000313" key="2">
    <source>
        <dbReference type="EMBL" id="ADJ63877.1"/>
    </source>
</evidence>